<protein>
    <submittedName>
        <fullName evidence="2">Transposase</fullName>
    </submittedName>
</protein>
<keyword evidence="1" id="KW-0175">Coiled coil</keyword>
<dbReference type="InterPro" id="IPR002514">
    <property type="entry name" value="Transposase_8"/>
</dbReference>
<dbReference type="Proteomes" id="UP000247591">
    <property type="component" value="Unassembled WGS sequence"/>
</dbReference>
<evidence type="ECO:0000256" key="1">
    <source>
        <dbReference type="SAM" id="Coils"/>
    </source>
</evidence>
<dbReference type="GO" id="GO:0004803">
    <property type="term" value="F:transposase activity"/>
    <property type="evidence" value="ECO:0007669"/>
    <property type="project" value="InterPro"/>
</dbReference>
<evidence type="ECO:0000313" key="2">
    <source>
        <dbReference type="EMBL" id="PYE10589.1"/>
    </source>
</evidence>
<dbReference type="GO" id="GO:0006313">
    <property type="term" value="P:DNA transposition"/>
    <property type="evidence" value="ECO:0007669"/>
    <property type="project" value="InterPro"/>
</dbReference>
<dbReference type="Pfam" id="PF01527">
    <property type="entry name" value="HTH_Tnp_1"/>
    <property type="match status" value="1"/>
</dbReference>
<dbReference type="AlphaFoldDB" id="A0A318R9E8"/>
<dbReference type="PANTHER" id="PTHR33609:SF1">
    <property type="entry name" value="TRANSPOSASE"/>
    <property type="match status" value="1"/>
</dbReference>
<name>A0A318R9E8_WILLI</name>
<reference evidence="2 3" key="1">
    <citation type="submission" date="2018-06" db="EMBL/GenBank/DDBJ databases">
        <title>Genomic Encyclopedia of Type Strains, Phase IV (KMG-IV): sequencing the most valuable type-strain genomes for metagenomic binning, comparative biology and taxonomic classification.</title>
        <authorList>
            <person name="Goeker M."/>
        </authorList>
    </citation>
    <scope>NUCLEOTIDE SEQUENCE [LARGE SCALE GENOMIC DNA]</scope>
    <source>
        <strain evidence="2 3">DSM 45521</strain>
    </source>
</reference>
<evidence type="ECO:0000313" key="3">
    <source>
        <dbReference type="Proteomes" id="UP000247591"/>
    </source>
</evidence>
<dbReference type="InterPro" id="IPR009057">
    <property type="entry name" value="Homeodomain-like_sf"/>
</dbReference>
<organism evidence="2 3">
    <name type="scientific">Williamsia limnetica</name>
    <dbReference type="NCBI Taxonomy" id="882452"/>
    <lineage>
        <taxon>Bacteria</taxon>
        <taxon>Bacillati</taxon>
        <taxon>Actinomycetota</taxon>
        <taxon>Actinomycetes</taxon>
        <taxon>Mycobacteriales</taxon>
        <taxon>Nocardiaceae</taxon>
        <taxon>Williamsia</taxon>
    </lineage>
</organism>
<dbReference type="SUPFAM" id="SSF46689">
    <property type="entry name" value="Homeodomain-like"/>
    <property type="match status" value="1"/>
</dbReference>
<comment type="caution">
    <text evidence="2">The sequence shown here is derived from an EMBL/GenBank/DDBJ whole genome shotgun (WGS) entry which is preliminary data.</text>
</comment>
<dbReference type="InterPro" id="IPR052546">
    <property type="entry name" value="Transposase_8_domain"/>
</dbReference>
<accession>A0A318R9E8</accession>
<feature type="coiled-coil region" evidence="1">
    <location>
        <begin position="56"/>
        <end position="83"/>
    </location>
</feature>
<dbReference type="GO" id="GO:0003677">
    <property type="term" value="F:DNA binding"/>
    <property type="evidence" value="ECO:0007669"/>
    <property type="project" value="InterPro"/>
</dbReference>
<proteinExistence type="predicted"/>
<sequence>MAGSKRRRHTPDQIIRKLAEGNKLLGTGQELAEVCRHLEVTESTWHRWVAQYGGMKANDVKRLKELEAENARLKKLVANQALDIDMLKEISSGNF</sequence>
<gene>
    <name evidence="2" type="ORF">DFR67_1501</name>
</gene>
<dbReference type="EMBL" id="QJSP01000050">
    <property type="protein sequence ID" value="PYE10589.1"/>
    <property type="molecule type" value="Genomic_DNA"/>
</dbReference>
<dbReference type="PANTHER" id="PTHR33609">
    <property type="entry name" value="LOW CALCIUM RESPONSE LOCUS PROTEIN S"/>
    <property type="match status" value="1"/>
</dbReference>
<keyword evidence="3" id="KW-1185">Reference proteome</keyword>